<protein>
    <submittedName>
        <fullName evidence="1">Uncharacterized protein</fullName>
    </submittedName>
</protein>
<reference evidence="1" key="1">
    <citation type="submission" date="2021-10" db="EMBL/GenBank/DDBJ databases">
        <title>Melipona bicolor Genome sequencing and assembly.</title>
        <authorList>
            <person name="Araujo N.S."/>
            <person name="Arias M.C."/>
        </authorList>
    </citation>
    <scope>NUCLEOTIDE SEQUENCE</scope>
    <source>
        <strain evidence="1">USP_2M_L1-L4_2017</strain>
        <tissue evidence="1">Whole body</tissue>
    </source>
</reference>
<evidence type="ECO:0000313" key="2">
    <source>
        <dbReference type="Proteomes" id="UP001177670"/>
    </source>
</evidence>
<keyword evidence="2" id="KW-1185">Reference proteome</keyword>
<proteinExistence type="predicted"/>
<accession>A0AA40FWK9</accession>
<dbReference type="AlphaFoldDB" id="A0AA40FWK9"/>
<name>A0AA40FWK9_9HYME</name>
<gene>
    <name evidence="1" type="ORF">K0M31_004337</name>
</gene>
<dbReference type="EMBL" id="JAHYIQ010000013">
    <property type="protein sequence ID" value="KAK1126713.1"/>
    <property type="molecule type" value="Genomic_DNA"/>
</dbReference>
<dbReference type="Proteomes" id="UP001177670">
    <property type="component" value="Unassembled WGS sequence"/>
</dbReference>
<evidence type="ECO:0000313" key="1">
    <source>
        <dbReference type="EMBL" id="KAK1126713.1"/>
    </source>
</evidence>
<organism evidence="1 2">
    <name type="scientific">Melipona bicolor</name>
    <dbReference type="NCBI Taxonomy" id="60889"/>
    <lineage>
        <taxon>Eukaryota</taxon>
        <taxon>Metazoa</taxon>
        <taxon>Ecdysozoa</taxon>
        <taxon>Arthropoda</taxon>
        <taxon>Hexapoda</taxon>
        <taxon>Insecta</taxon>
        <taxon>Pterygota</taxon>
        <taxon>Neoptera</taxon>
        <taxon>Endopterygota</taxon>
        <taxon>Hymenoptera</taxon>
        <taxon>Apocrita</taxon>
        <taxon>Aculeata</taxon>
        <taxon>Apoidea</taxon>
        <taxon>Anthophila</taxon>
        <taxon>Apidae</taxon>
        <taxon>Melipona</taxon>
    </lineage>
</organism>
<sequence length="70" mass="8022">MDTHGLDDSSDCFISSLETDSSDCSKDSDTIPQKLRRVLRESLQVRTTVRVYNALHLPRNLLLEDYLQIP</sequence>
<comment type="caution">
    <text evidence="1">The sequence shown here is derived from an EMBL/GenBank/DDBJ whole genome shotgun (WGS) entry which is preliminary data.</text>
</comment>